<dbReference type="AlphaFoldDB" id="A0A7S2DVX6"/>
<evidence type="ECO:0000256" key="1">
    <source>
        <dbReference type="SAM" id="MobiDB-lite"/>
    </source>
</evidence>
<protein>
    <submittedName>
        <fullName evidence="2">Uncharacterized protein</fullName>
    </submittedName>
</protein>
<name>A0A7S2DVX6_9DINO</name>
<sequence>MPYTRGDRIMEPASRRGKMLSAGSGDGKSAVEEHFGRAQELEPQAREKLKGGSLYEALDLLMETKKELAEAVYAAGPGSTNYFMLMDAAAGVQENIDFVQGYLPYEFLMEPKHKR</sequence>
<dbReference type="EMBL" id="HBGQ01060781">
    <property type="protein sequence ID" value="CAD9465329.1"/>
    <property type="molecule type" value="Transcribed_RNA"/>
</dbReference>
<feature type="region of interest" description="Disordered" evidence="1">
    <location>
        <begin position="1"/>
        <end position="33"/>
    </location>
</feature>
<accession>A0A7S2DVX6</accession>
<gene>
    <name evidence="2" type="ORF">AAND1436_LOCUS29339</name>
</gene>
<evidence type="ECO:0000313" key="2">
    <source>
        <dbReference type="EMBL" id="CAD9465329.1"/>
    </source>
</evidence>
<feature type="compositionally biased region" description="Basic and acidic residues" evidence="1">
    <location>
        <begin position="1"/>
        <end position="14"/>
    </location>
</feature>
<reference evidence="2" key="1">
    <citation type="submission" date="2021-01" db="EMBL/GenBank/DDBJ databases">
        <authorList>
            <person name="Corre E."/>
            <person name="Pelletier E."/>
            <person name="Niang G."/>
            <person name="Scheremetjew M."/>
            <person name="Finn R."/>
            <person name="Kale V."/>
            <person name="Holt S."/>
            <person name="Cochrane G."/>
            <person name="Meng A."/>
            <person name="Brown T."/>
            <person name="Cohen L."/>
        </authorList>
    </citation>
    <scope>NUCLEOTIDE SEQUENCE</scope>
    <source>
        <strain evidence="2">CCMP2222</strain>
    </source>
</reference>
<proteinExistence type="predicted"/>
<organism evidence="2">
    <name type="scientific">Alexandrium andersonii</name>
    <dbReference type="NCBI Taxonomy" id="327968"/>
    <lineage>
        <taxon>Eukaryota</taxon>
        <taxon>Sar</taxon>
        <taxon>Alveolata</taxon>
        <taxon>Dinophyceae</taxon>
        <taxon>Gonyaulacales</taxon>
        <taxon>Pyrocystaceae</taxon>
        <taxon>Alexandrium</taxon>
    </lineage>
</organism>